<organism evidence="14 15">
    <name type="scientific">Trichoplax adhaerens</name>
    <name type="common">Trichoplax reptans</name>
    <dbReference type="NCBI Taxonomy" id="10228"/>
    <lineage>
        <taxon>Eukaryota</taxon>
        <taxon>Metazoa</taxon>
        <taxon>Placozoa</taxon>
        <taxon>Uniplacotomia</taxon>
        <taxon>Trichoplacea</taxon>
        <taxon>Trichoplacidae</taxon>
        <taxon>Trichoplax</taxon>
    </lineage>
</organism>
<dbReference type="KEGG" id="tad:TRIADDRAFT_31093"/>
<evidence type="ECO:0000256" key="11">
    <source>
        <dbReference type="SAM" id="MobiDB-lite"/>
    </source>
</evidence>
<accession>B3S8G3</accession>
<dbReference type="InterPro" id="IPR036322">
    <property type="entry name" value="WD40_repeat_dom_sf"/>
</dbReference>
<dbReference type="GO" id="GO:0008593">
    <property type="term" value="P:regulation of Notch signaling pathway"/>
    <property type="evidence" value="ECO:0000318"/>
    <property type="project" value="GO_Central"/>
</dbReference>
<dbReference type="GO" id="GO:0030864">
    <property type="term" value="C:cortical actin cytoskeleton"/>
    <property type="evidence" value="ECO:0000318"/>
    <property type="project" value="GO_Central"/>
</dbReference>
<dbReference type="GO" id="GO:0006893">
    <property type="term" value="P:Golgi to plasma membrane transport"/>
    <property type="evidence" value="ECO:0000318"/>
    <property type="project" value="GO_Central"/>
</dbReference>
<keyword evidence="4" id="KW-0268">Exocytosis</keyword>
<evidence type="ECO:0000256" key="6">
    <source>
        <dbReference type="ARBA" id="ARBA00022553"/>
    </source>
</evidence>
<evidence type="ECO:0000259" key="12">
    <source>
        <dbReference type="Pfam" id="PF08366"/>
    </source>
</evidence>
<dbReference type="InterPro" id="IPR015943">
    <property type="entry name" value="WD40/YVTN_repeat-like_dom_sf"/>
</dbReference>
<dbReference type="PRINTS" id="PR00962">
    <property type="entry name" value="LETHAL2GIANT"/>
</dbReference>
<dbReference type="Pfam" id="PF08596">
    <property type="entry name" value="Lgl_C"/>
    <property type="match status" value="1"/>
</dbReference>
<dbReference type="InterPro" id="IPR000664">
    <property type="entry name" value="Lethal2_giant"/>
</dbReference>
<dbReference type="GO" id="GO:0030866">
    <property type="term" value="P:cortical actin cytoskeleton organization"/>
    <property type="evidence" value="ECO:0000318"/>
    <property type="project" value="GO_Central"/>
</dbReference>
<keyword evidence="15" id="KW-1185">Reference proteome</keyword>
<feature type="compositionally biased region" description="Basic residues" evidence="11">
    <location>
        <begin position="608"/>
        <end position="625"/>
    </location>
</feature>
<dbReference type="SUPFAM" id="SSF50978">
    <property type="entry name" value="WD40 repeat-like"/>
    <property type="match status" value="2"/>
</dbReference>
<evidence type="ECO:0000256" key="5">
    <source>
        <dbReference type="ARBA" id="ARBA00022490"/>
    </source>
</evidence>
<gene>
    <name evidence="14" type="ORF">TRIADDRAFT_31093</name>
</gene>
<dbReference type="AlphaFoldDB" id="B3S8G3"/>
<evidence type="ECO:0000313" key="15">
    <source>
        <dbReference type="Proteomes" id="UP000009022"/>
    </source>
</evidence>
<comment type="subcellular location">
    <subcellularLocation>
        <location evidence="2">Cytoplasm</location>
    </subcellularLocation>
    <subcellularLocation>
        <location evidence="1">Endomembrane system</location>
    </subcellularLocation>
</comment>
<feature type="non-terminal residue" evidence="14">
    <location>
        <position position="1"/>
    </location>
</feature>
<dbReference type="GeneID" id="6757740"/>
<dbReference type="InParanoid" id="B3S8G3"/>
<dbReference type="FunCoup" id="B3S8G3">
    <property type="interactions" value="898"/>
</dbReference>
<evidence type="ECO:0008006" key="16">
    <source>
        <dbReference type="Google" id="ProtNLM"/>
    </source>
</evidence>
<keyword evidence="6" id="KW-0597">Phosphoprotein</keyword>
<evidence type="ECO:0000259" key="13">
    <source>
        <dbReference type="Pfam" id="PF08596"/>
    </source>
</evidence>
<dbReference type="GO" id="GO:0005737">
    <property type="term" value="C:cytoplasm"/>
    <property type="evidence" value="ECO:0000318"/>
    <property type="project" value="GO_Central"/>
</dbReference>
<feature type="domain" description="Lethal giant larvae (Lgl)-like C-terminal" evidence="13">
    <location>
        <begin position="756"/>
        <end position="874"/>
    </location>
</feature>
<protein>
    <recommendedName>
        <fullName evidence="16">Lethal giant larvae homologue 2 domain-containing protein</fullName>
    </recommendedName>
</protein>
<comment type="similarity">
    <text evidence="3">Belongs to the WD repeat L(2)GL family.</text>
</comment>
<dbReference type="eggNOG" id="KOG1983">
    <property type="taxonomic scope" value="Eukaryota"/>
</dbReference>
<keyword evidence="9" id="KW-0472">Membrane</keyword>
<evidence type="ECO:0000256" key="4">
    <source>
        <dbReference type="ARBA" id="ARBA00022483"/>
    </source>
</evidence>
<feature type="compositionally biased region" description="Basic and acidic residues" evidence="11">
    <location>
        <begin position="634"/>
        <end position="651"/>
    </location>
</feature>
<evidence type="ECO:0000256" key="10">
    <source>
        <dbReference type="PROSITE-ProRule" id="PRU00221"/>
    </source>
</evidence>
<dbReference type="GO" id="GO:0019905">
    <property type="term" value="F:syntaxin binding"/>
    <property type="evidence" value="ECO:0000318"/>
    <property type="project" value="GO_Central"/>
</dbReference>
<feature type="repeat" description="WD" evidence="10">
    <location>
        <begin position="396"/>
        <end position="421"/>
    </location>
</feature>
<evidence type="ECO:0000256" key="8">
    <source>
        <dbReference type="ARBA" id="ARBA00022737"/>
    </source>
</evidence>
<dbReference type="InterPro" id="IPR013577">
    <property type="entry name" value="LLGL2"/>
</dbReference>
<dbReference type="GO" id="GO:0051294">
    <property type="term" value="P:establishment of spindle orientation"/>
    <property type="evidence" value="ECO:0000318"/>
    <property type="project" value="GO_Central"/>
</dbReference>
<feature type="domain" description="Lethal giant larvae homologue 2" evidence="12">
    <location>
        <begin position="236"/>
        <end position="332"/>
    </location>
</feature>
<dbReference type="PANTHER" id="PTHR10241:SF29">
    <property type="entry name" value="LETHAL(2) GIANT LARVAE PROTEIN"/>
    <property type="match status" value="1"/>
</dbReference>
<dbReference type="GO" id="GO:0006887">
    <property type="term" value="P:exocytosis"/>
    <property type="evidence" value="ECO:0007669"/>
    <property type="project" value="UniProtKB-KW"/>
</dbReference>
<reference evidence="14 15" key="1">
    <citation type="journal article" date="2008" name="Nature">
        <title>The Trichoplax genome and the nature of placozoans.</title>
        <authorList>
            <person name="Srivastava M."/>
            <person name="Begovic E."/>
            <person name="Chapman J."/>
            <person name="Putnam N.H."/>
            <person name="Hellsten U."/>
            <person name="Kawashima T."/>
            <person name="Kuo A."/>
            <person name="Mitros T."/>
            <person name="Salamov A."/>
            <person name="Carpenter M.L."/>
            <person name="Signorovitch A.Y."/>
            <person name="Moreno M.A."/>
            <person name="Kamm K."/>
            <person name="Grimwood J."/>
            <person name="Schmutz J."/>
            <person name="Shapiro H."/>
            <person name="Grigoriev I.V."/>
            <person name="Buss L.W."/>
            <person name="Schierwater B."/>
            <person name="Dellaporta S.L."/>
            <person name="Rokhsar D.S."/>
        </authorList>
    </citation>
    <scope>NUCLEOTIDE SEQUENCE [LARGE SCALE GENOMIC DNA]</scope>
    <source>
        <strain evidence="14 15">Grell-BS-1999</strain>
    </source>
</reference>
<evidence type="ECO:0000313" key="14">
    <source>
        <dbReference type="EMBL" id="EDV20946.1"/>
    </source>
</evidence>
<evidence type="ECO:0000256" key="1">
    <source>
        <dbReference type="ARBA" id="ARBA00004308"/>
    </source>
</evidence>
<dbReference type="PROSITE" id="PS50082">
    <property type="entry name" value="WD_REPEATS_2"/>
    <property type="match status" value="1"/>
</dbReference>
<dbReference type="GO" id="GO:0045159">
    <property type="term" value="F:myosin II binding"/>
    <property type="evidence" value="ECO:0000318"/>
    <property type="project" value="GO_Central"/>
</dbReference>
<dbReference type="OMA" id="WRNCASG"/>
<dbReference type="Gene3D" id="2.130.10.10">
    <property type="entry name" value="YVTN repeat-like/Quinoprotein amine dehydrogenase"/>
    <property type="match status" value="3"/>
</dbReference>
<dbReference type="EMBL" id="DS985256">
    <property type="protein sequence ID" value="EDV20946.1"/>
    <property type="molecule type" value="Genomic_DNA"/>
</dbReference>
<dbReference type="STRING" id="10228.B3S8G3"/>
<sequence length="900" mass="100226">TVQFGFPHRPSAIAYDPKLRLLAIGTQNGVIRVYGQPGVEFTVRHMSDVVITHLFFLPGQGRIISIGEDNMICMWEINTENQVSQLGETKRYLLDGKYRISACCLDEDAKHLYIGTDAGNIYDFDVAELTLVEDPLIHQDAVLQNVSDDNKVNPGPIESITQNPSDSNQLLVGYNRGFVALYDLAGKEVVHVYMGTLELESLCWHKSGTQFISAHNDGSFAVWNVNDPANPEHPPSTPYGPFPCKAINKIAWATSDSDPYIIFSGGMARASHGDRHCVTVMQGKKHIVFDFTSPVCDFIPFYGDNASEDTRAVVILLEEELVMIDLYHESFPLFQKPYLSSPHVTPITTSAHISDCPQELLEKIRSAGTLQCKNEYSDCPWPIDGGQAMNSDSNRSELLLTGHQDGSIRFWDVSNTSLQLLYTLSTSSYFITEGDEEDGDKNEEEDNWPPFRKVGSYDPFSDDARLAILHLHLCTFRNTLVAAGAGGQVLVFELSEEATERELEPIRIDLPDDQEFRWGGMEQLMSRKESITMQPGFQATHWAQLYPPDAVTALAVHTEWELIAVGCGQGYGMFDYNNGSSVWKRWTYGIYEKDSAINPFNRSKSFRRSMRNSVRRARSSFRRRGGAGGNTPKKSGDVETTGSRRIEPREEASGSLVRSLYFANTLIREGYTHGPTLWAGTNLGSVFVDHITLPDKEARSSEKVKVQEAKIIQLEHRAPIVDVLIADTKGSILPEPFEVEFGKAKKPASNGAHYAVIVSEEQIKVYSLPSFKFRNKEKLTVIDGSRVAKSGLIRVRGKFESNNAPGLLGCLTNRGELVMYTVPDLRLVARINCIGKDNAIAKRSAIVSRNGQGFYLQTPSELQRFCITKEGYISSDCVVEVDEMYRQSPVKAEPEGSADG</sequence>
<dbReference type="InterPro" id="IPR001680">
    <property type="entry name" value="WD40_rpt"/>
</dbReference>
<dbReference type="PANTHER" id="PTHR10241">
    <property type="entry name" value="LETHAL 2 GIANT LARVAE PROTEIN"/>
    <property type="match status" value="1"/>
</dbReference>
<dbReference type="OrthoDB" id="19944at2759"/>
<evidence type="ECO:0000256" key="9">
    <source>
        <dbReference type="ARBA" id="ARBA00023136"/>
    </source>
</evidence>
<dbReference type="CTD" id="6757740"/>
<evidence type="ECO:0000256" key="7">
    <source>
        <dbReference type="ARBA" id="ARBA00022574"/>
    </source>
</evidence>
<dbReference type="GO" id="GO:0032878">
    <property type="term" value="P:regulation of establishment or maintenance of cell polarity"/>
    <property type="evidence" value="ECO:0000318"/>
    <property type="project" value="GO_Central"/>
</dbReference>
<dbReference type="InterPro" id="IPR013905">
    <property type="entry name" value="Lgl_C_dom"/>
</dbReference>
<dbReference type="Proteomes" id="UP000009022">
    <property type="component" value="Unassembled WGS sequence"/>
</dbReference>
<proteinExistence type="inferred from homology"/>
<dbReference type="Pfam" id="PF08366">
    <property type="entry name" value="LLGL"/>
    <property type="match status" value="1"/>
</dbReference>
<dbReference type="HOGENOM" id="CLU_005214_0_0_1"/>
<dbReference type="GO" id="GO:0012505">
    <property type="term" value="C:endomembrane system"/>
    <property type="evidence" value="ECO:0007669"/>
    <property type="project" value="UniProtKB-SubCell"/>
</dbReference>
<name>B3S8G3_TRIAD</name>
<dbReference type="Pfam" id="PF00400">
    <property type="entry name" value="WD40"/>
    <property type="match status" value="1"/>
</dbReference>
<feature type="region of interest" description="Disordered" evidence="11">
    <location>
        <begin position="608"/>
        <end position="651"/>
    </location>
</feature>
<keyword evidence="8" id="KW-0677">Repeat</keyword>
<dbReference type="PhylomeDB" id="B3S8G3"/>
<keyword evidence="5" id="KW-0963">Cytoplasm</keyword>
<dbReference type="GO" id="GO:0005096">
    <property type="term" value="F:GTPase activator activity"/>
    <property type="evidence" value="ECO:0000318"/>
    <property type="project" value="GO_Central"/>
</dbReference>
<dbReference type="SMART" id="SM00320">
    <property type="entry name" value="WD40"/>
    <property type="match status" value="5"/>
</dbReference>
<evidence type="ECO:0000256" key="3">
    <source>
        <dbReference type="ARBA" id="ARBA00008070"/>
    </source>
</evidence>
<evidence type="ECO:0000256" key="2">
    <source>
        <dbReference type="ARBA" id="ARBA00004496"/>
    </source>
</evidence>
<dbReference type="RefSeq" id="XP_002116590.1">
    <property type="nucleotide sequence ID" value="XM_002116554.1"/>
</dbReference>
<dbReference type="GO" id="GO:0005886">
    <property type="term" value="C:plasma membrane"/>
    <property type="evidence" value="ECO:0000318"/>
    <property type="project" value="GO_Central"/>
</dbReference>
<keyword evidence="7 10" id="KW-0853">WD repeat</keyword>